<dbReference type="OrthoDB" id="2081981at2"/>
<sequence>MNWMKDIKALVFDMDGTLYQDYSFMGRYISKMMANRFPEAEIDETVVWAYDLLEGRKPIKLGFMYDPAELLFYSHKELQPTAAYNWEGIETEALQDGSVPLVYLGDPWGIAQLIAIKKGISPDIREQAFTDVRLEMLEKAYCISKRTDLFDEISKLEGRRLILMTNSPLPTAQEFVDFMELNEVFDEFHFDGNKPHGIKALFEGLVEEGYEPHEILSVGDHPWNDLYPVHQAGGQTCLISEYKHDDATEWTVSVETIDELVHLVKRMNGESAMANRKEETYG</sequence>
<dbReference type="InterPro" id="IPR036412">
    <property type="entry name" value="HAD-like_sf"/>
</dbReference>
<organism evidence="1 2">
    <name type="scientific">Planococcus massiliensis</name>
    <dbReference type="NCBI Taxonomy" id="1499687"/>
    <lineage>
        <taxon>Bacteria</taxon>
        <taxon>Bacillati</taxon>
        <taxon>Bacillota</taxon>
        <taxon>Bacilli</taxon>
        <taxon>Bacillales</taxon>
        <taxon>Caryophanaceae</taxon>
        <taxon>Planococcus</taxon>
    </lineage>
</organism>
<dbReference type="Proteomes" id="UP000043699">
    <property type="component" value="Unassembled WGS sequence"/>
</dbReference>
<dbReference type="CDD" id="cd01427">
    <property type="entry name" value="HAD_like"/>
    <property type="match status" value="1"/>
</dbReference>
<dbReference type="EMBL" id="CCXS01000001">
    <property type="protein sequence ID" value="CEG21528.1"/>
    <property type="molecule type" value="Genomic_DNA"/>
</dbReference>
<gene>
    <name evidence="1" type="primary">gph_1</name>
    <name evidence="1" type="ORF">BN1080_00439</name>
</gene>
<reference evidence="1 2" key="1">
    <citation type="submission" date="2014-09" db="EMBL/GenBank/DDBJ databases">
        <authorList>
            <person name="Urmite Genomes Urmite Genomes"/>
        </authorList>
    </citation>
    <scope>NUCLEOTIDE SEQUENCE [LARGE SCALE GENOMIC DNA]</scope>
    <source>
        <strain evidence="1 2">ES2</strain>
    </source>
</reference>
<evidence type="ECO:0000313" key="2">
    <source>
        <dbReference type="Proteomes" id="UP000043699"/>
    </source>
</evidence>
<keyword evidence="2" id="KW-1185">Reference proteome</keyword>
<name>A0A098EGY2_9BACL</name>
<dbReference type="AlphaFoldDB" id="A0A098EGY2"/>
<dbReference type="SUPFAM" id="SSF56784">
    <property type="entry name" value="HAD-like"/>
    <property type="match status" value="1"/>
</dbReference>
<dbReference type="RefSeq" id="WP_052650089.1">
    <property type="nucleotide sequence ID" value="NZ_CCXS01000001.1"/>
</dbReference>
<dbReference type="STRING" id="1499687.BN1080_00439"/>
<dbReference type="Pfam" id="PF00702">
    <property type="entry name" value="Hydrolase"/>
    <property type="match status" value="1"/>
</dbReference>
<accession>A0A098EGY2</accession>
<protein>
    <submittedName>
        <fullName evidence="1">Phosphoglycolate phosphatase</fullName>
    </submittedName>
</protein>
<proteinExistence type="predicted"/>
<dbReference type="Gene3D" id="3.40.50.1000">
    <property type="entry name" value="HAD superfamily/HAD-like"/>
    <property type="match status" value="1"/>
</dbReference>
<dbReference type="InterPro" id="IPR023214">
    <property type="entry name" value="HAD_sf"/>
</dbReference>
<evidence type="ECO:0000313" key="1">
    <source>
        <dbReference type="EMBL" id="CEG21528.1"/>
    </source>
</evidence>